<sequence>RKRQAVLSWISGLNFCKRQSDYLARSHAGTGEWFLRHKTFQSWSSGDPRTFWCYGSLTINSLLRRFGNHASVAYIYFNYKEQETQTVENMMANLLE</sequence>
<evidence type="ECO:0000259" key="2">
    <source>
        <dbReference type="Pfam" id="PF24883"/>
    </source>
</evidence>
<dbReference type="PANTHER" id="PTHR10039">
    <property type="entry name" value="AMELOGENIN"/>
    <property type="match status" value="1"/>
</dbReference>
<protein>
    <recommendedName>
        <fullName evidence="2">Nephrocystin 3-like N-terminal domain-containing protein</fullName>
    </recommendedName>
</protein>
<dbReference type="PANTHER" id="PTHR10039:SF15">
    <property type="entry name" value="NACHT DOMAIN-CONTAINING PROTEIN"/>
    <property type="match status" value="1"/>
</dbReference>
<name>A0AA40E3T4_9PEZI</name>
<feature type="domain" description="Nephrocystin 3-like N-terminal" evidence="2">
    <location>
        <begin position="29"/>
        <end position="95"/>
    </location>
</feature>
<reference evidence="3" key="1">
    <citation type="submission" date="2023-06" db="EMBL/GenBank/DDBJ databases">
        <title>Genome-scale phylogeny and comparative genomics of the fungal order Sordariales.</title>
        <authorList>
            <consortium name="Lawrence Berkeley National Laboratory"/>
            <person name="Hensen N."/>
            <person name="Bonometti L."/>
            <person name="Westerberg I."/>
            <person name="Brannstrom I.O."/>
            <person name="Guillou S."/>
            <person name="Cros-Aarteil S."/>
            <person name="Calhoun S."/>
            <person name="Haridas S."/>
            <person name="Kuo A."/>
            <person name="Mondo S."/>
            <person name="Pangilinan J."/>
            <person name="Riley R."/>
            <person name="Labutti K."/>
            <person name="Andreopoulos B."/>
            <person name="Lipzen A."/>
            <person name="Chen C."/>
            <person name="Yanf M."/>
            <person name="Daum C."/>
            <person name="Ng V."/>
            <person name="Clum A."/>
            <person name="Steindorff A."/>
            <person name="Ohm R."/>
            <person name="Martin F."/>
            <person name="Silar P."/>
            <person name="Natvig D."/>
            <person name="Lalanne C."/>
            <person name="Gautier V."/>
            <person name="Ament-Velasquez S.L."/>
            <person name="Kruys A."/>
            <person name="Hutchinson M.I."/>
            <person name="Powell A.J."/>
            <person name="Barry K."/>
            <person name="Miller A.N."/>
            <person name="Grigoriev I.V."/>
            <person name="Debuchy R."/>
            <person name="Gladieux P."/>
            <person name="Thoren M.H."/>
            <person name="Johannesson H."/>
        </authorList>
    </citation>
    <scope>NUCLEOTIDE SEQUENCE</scope>
    <source>
        <strain evidence="3">SMH4607-1</strain>
    </source>
</reference>
<dbReference type="Proteomes" id="UP001172102">
    <property type="component" value="Unassembled WGS sequence"/>
</dbReference>
<evidence type="ECO:0000256" key="1">
    <source>
        <dbReference type="ARBA" id="ARBA00022737"/>
    </source>
</evidence>
<keyword evidence="4" id="KW-1185">Reference proteome</keyword>
<evidence type="ECO:0000313" key="3">
    <source>
        <dbReference type="EMBL" id="KAK0726050.1"/>
    </source>
</evidence>
<dbReference type="Pfam" id="PF24883">
    <property type="entry name" value="NPHP3_N"/>
    <property type="match status" value="1"/>
</dbReference>
<dbReference type="InterPro" id="IPR056884">
    <property type="entry name" value="NPHP3-like_N"/>
</dbReference>
<organism evidence="3 4">
    <name type="scientific">Lasiosphaeris hirsuta</name>
    <dbReference type="NCBI Taxonomy" id="260670"/>
    <lineage>
        <taxon>Eukaryota</taxon>
        <taxon>Fungi</taxon>
        <taxon>Dikarya</taxon>
        <taxon>Ascomycota</taxon>
        <taxon>Pezizomycotina</taxon>
        <taxon>Sordariomycetes</taxon>
        <taxon>Sordariomycetidae</taxon>
        <taxon>Sordariales</taxon>
        <taxon>Lasiosphaeriaceae</taxon>
        <taxon>Lasiosphaeris</taxon>
    </lineage>
</organism>
<accession>A0AA40E3T4</accession>
<dbReference type="EMBL" id="JAUKUA010000002">
    <property type="protein sequence ID" value="KAK0726050.1"/>
    <property type="molecule type" value="Genomic_DNA"/>
</dbReference>
<proteinExistence type="predicted"/>
<evidence type="ECO:0000313" key="4">
    <source>
        <dbReference type="Proteomes" id="UP001172102"/>
    </source>
</evidence>
<comment type="caution">
    <text evidence="3">The sequence shown here is derived from an EMBL/GenBank/DDBJ whole genome shotgun (WGS) entry which is preliminary data.</text>
</comment>
<dbReference type="AlphaFoldDB" id="A0AA40E3T4"/>
<keyword evidence="1" id="KW-0677">Repeat</keyword>
<gene>
    <name evidence="3" type="ORF">B0H67DRAFT_480825</name>
</gene>
<feature type="non-terminal residue" evidence="3">
    <location>
        <position position="1"/>
    </location>
</feature>